<dbReference type="HOGENOM" id="CLU_439608_0_0_1"/>
<dbReference type="PANTHER" id="PTHR45632:SF17">
    <property type="entry name" value="KELCH-LIKE PROTEIN 31"/>
    <property type="match status" value="1"/>
</dbReference>
<dbReference type="OMA" id="PHENESH"/>
<evidence type="ECO:0000313" key="3">
    <source>
        <dbReference type="EMBL" id="ESN94440.1"/>
    </source>
</evidence>
<dbReference type="OrthoDB" id="6159295at2759"/>
<evidence type="ECO:0000313" key="4">
    <source>
        <dbReference type="EnsemblMetazoa" id="HelroP164284"/>
    </source>
</evidence>
<dbReference type="CDD" id="cd18186">
    <property type="entry name" value="BTB_POZ_ZBTB_KLHL-like"/>
    <property type="match status" value="1"/>
</dbReference>
<gene>
    <name evidence="4" type="primary">20200474</name>
    <name evidence="3" type="ORF">HELRODRAFT_164284</name>
</gene>
<dbReference type="SMART" id="SM00875">
    <property type="entry name" value="BACK"/>
    <property type="match status" value="1"/>
</dbReference>
<accession>T1EV74</accession>
<dbReference type="AlphaFoldDB" id="T1EV74"/>
<dbReference type="SUPFAM" id="SSF54695">
    <property type="entry name" value="POZ domain"/>
    <property type="match status" value="1"/>
</dbReference>
<reference evidence="4" key="3">
    <citation type="submission" date="2015-06" db="UniProtKB">
        <authorList>
            <consortium name="EnsemblMetazoa"/>
        </authorList>
    </citation>
    <scope>IDENTIFICATION</scope>
</reference>
<dbReference type="PANTHER" id="PTHR45632">
    <property type="entry name" value="LD33804P"/>
    <property type="match status" value="1"/>
</dbReference>
<name>T1EV74_HELRO</name>
<dbReference type="InterPro" id="IPR011705">
    <property type="entry name" value="BACK"/>
</dbReference>
<organism evidence="4 5">
    <name type="scientific">Helobdella robusta</name>
    <name type="common">Californian leech</name>
    <dbReference type="NCBI Taxonomy" id="6412"/>
    <lineage>
        <taxon>Eukaryota</taxon>
        <taxon>Metazoa</taxon>
        <taxon>Spiralia</taxon>
        <taxon>Lophotrochozoa</taxon>
        <taxon>Annelida</taxon>
        <taxon>Clitellata</taxon>
        <taxon>Hirudinea</taxon>
        <taxon>Rhynchobdellida</taxon>
        <taxon>Glossiphoniidae</taxon>
        <taxon>Helobdella</taxon>
    </lineage>
</organism>
<reference evidence="3 5" key="2">
    <citation type="journal article" date="2013" name="Nature">
        <title>Insights into bilaterian evolution from three spiralian genomes.</title>
        <authorList>
            <person name="Simakov O."/>
            <person name="Marletaz F."/>
            <person name="Cho S.J."/>
            <person name="Edsinger-Gonzales E."/>
            <person name="Havlak P."/>
            <person name="Hellsten U."/>
            <person name="Kuo D.H."/>
            <person name="Larsson T."/>
            <person name="Lv J."/>
            <person name="Arendt D."/>
            <person name="Savage R."/>
            <person name="Osoegawa K."/>
            <person name="de Jong P."/>
            <person name="Grimwood J."/>
            <person name="Chapman J.A."/>
            <person name="Shapiro H."/>
            <person name="Aerts A."/>
            <person name="Otillar R.P."/>
            <person name="Terry A.Y."/>
            <person name="Boore J.L."/>
            <person name="Grigoriev I.V."/>
            <person name="Lindberg D.R."/>
            <person name="Seaver E.C."/>
            <person name="Weisblat D.A."/>
            <person name="Putnam N.H."/>
            <person name="Rokhsar D.S."/>
        </authorList>
    </citation>
    <scope>NUCLEOTIDE SEQUENCE</scope>
</reference>
<dbReference type="EMBL" id="KB097571">
    <property type="protein sequence ID" value="ESN94440.1"/>
    <property type="molecule type" value="Genomic_DNA"/>
</dbReference>
<proteinExistence type="predicted"/>
<keyword evidence="5" id="KW-1185">Reference proteome</keyword>
<dbReference type="SMART" id="SM00225">
    <property type="entry name" value="BTB"/>
    <property type="match status" value="1"/>
</dbReference>
<dbReference type="EnsemblMetazoa" id="HelroT164284">
    <property type="protein sequence ID" value="HelroP164284"/>
    <property type="gene ID" value="HelroG164284"/>
</dbReference>
<dbReference type="Proteomes" id="UP000015101">
    <property type="component" value="Unassembled WGS sequence"/>
</dbReference>
<dbReference type="eggNOG" id="KOG4441">
    <property type="taxonomic scope" value="Eukaryota"/>
</dbReference>
<dbReference type="InterPro" id="IPR011333">
    <property type="entry name" value="SKP1/BTB/POZ_sf"/>
</dbReference>
<dbReference type="Gene3D" id="3.30.710.10">
    <property type="entry name" value="Potassium Channel Kv1.1, Chain A"/>
    <property type="match status" value="1"/>
</dbReference>
<dbReference type="RefSeq" id="XP_009027505.1">
    <property type="nucleotide sequence ID" value="XM_009029257.1"/>
</dbReference>
<dbReference type="EMBL" id="AMQM01001621">
    <property type="status" value="NOT_ANNOTATED_CDS"/>
    <property type="molecule type" value="Genomic_DNA"/>
</dbReference>
<dbReference type="Pfam" id="PF07707">
    <property type="entry name" value="BACK"/>
    <property type="match status" value="1"/>
</dbReference>
<feature type="domain" description="BTB" evidence="2">
    <location>
        <begin position="219"/>
        <end position="287"/>
    </location>
</feature>
<dbReference type="Gene3D" id="1.25.40.420">
    <property type="match status" value="1"/>
</dbReference>
<reference evidence="5" key="1">
    <citation type="submission" date="2012-12" db="EMBL/GenBank/DDBJ databases">
        <authorList>
            <person name="Hellsten U."/>
            <person name="Grimwood J."/>
            <person name="Chapman J.A."/>
            <person name="Shapiro H."/>
            <person name="Aerts A."/>
            <person name="Otillar R.P."/>
            <person name="Terry A.Y."/>
            <person name="Boore J.L."/>
            <person name="Simakov O."/>
            <person name="Marletaz F."/>
            <person name="Cho S.-J."/>
            <person name="Edsinger-Gonzales E."/>
            <person name="Havlak P."/>
            <person name="Kuo D.-H."/>
            <person name="Larsson T."/>
            <person name="Lv J."/>
            <person name="Arendt D."/>
            <person name="Savage R."/>
            <person name="Osoegawa K."/>
            <person name="de Jong P."/>
            <person name="Lindberg D.R."/>
            <person name="Seaver E.C."/>
            <person name="Weisblat D.A."/>
            <person name="Putnam N.H."/>
            <person name="Grigoriev I.V."/>
            <person name="Rokhsar D.S."/>
        </authorList>
    </citation>
    <scope>NUCLEOTIDE SEQUENCE</scope>
</reference>
<evidence type="ECO:0000259" key="2">
    <source>
        <dbReference type="PROSITE" id="PS50097"/>
    </source>
</evidence>
<feature type="region of interest" description="Disordered" evidence="1">
    <location>
        <begin position="557"/>
        <end position="580"/>
    </location>
</feature>
<dbReference type="InterPro" id="IPR000210">
    <property type="entry name" value="BTB/POZ_dom"/>
</dbReference>
<dbReference type="PROSITE" id="PS50097">
    <property type="entry name" value="BTB"/>
    <property type="match status" value="1"/>
</dbReference>
<sequence>MKASETKKPSESANMFKANDCLIQNQSNSYIRNNESKKNPEAMFMLNSNSANDAFNFQSHDKENKKSKKNTVPRVNSKNVCIGRKPAKNENAVHDFENTSVKTISPEDWKLATVAGDDFFSGSKPPALVLSTFENYGDVNNSAIERVLSRGTVDSNTNEANLYFQQERYQPECPSQAIVQSYLNKRFKFQAPDNEALHNDVTKKIMKEYYKNWLSQTMCDLAITTENGDVLTHQIILATYSPTLETLINQNKRPLSHFVQINMTDYPRDAVADVLNFLYTTNLKVDCKNIASLVAIARQLDLPEIINMCGIYLTKNFDQDSIFLHYSVAANNQLKNSKNFLLKVIASNFSVLVHHNHFKYIPVNRLKKILTHESLSGEELEILLAVIKWIDFNRADRTQYARQLFSHIRFELVDPEAIANQVEVHDWLFSDKSNKDIISEAYKFHALERNTENSKIYHRTSKQILSTGLDIHPSECVNDSNNTNKLWVVQQPKFKTTKEPTDTIDRHLEFNSKTNDQSNINKLESVDTLNEMLEHQKKIQEAQLQLEKIQRQILERNSSQNVERKSRNLPAAGRPSRPSLNDLQRHMSLIIGVNNDIDVIVNYIHIVLNHKLIKMIDFPNKK</sequence>
<dbReference type="GeneID" id="20200474"/>
<dbReference type="CTD" id="20200474"/>
<dbReference type="InParanoid" id="T1EV74"/>
<dbReference type="STRING" id="6412.T1EV74"/>
<dbReference type="Pfam" id="PF00651">
    <property type="entry name" value="BTB"/>
    <property type="match status" value="1"/>
</dbReference>
<protein>
    <recommendedName>
        <fullName evidence="2">BTB domain-containing protein</fullName>
    </recommendedName>
</protein>
<dbReference type="KEGG" id="hro:HELRODRAFT_164284"/>
<evidence type="ECO:0000256" key="1">
    <source>
        <dbReference type="SAM" id="MobiDB-lite"/>
    </source>
</evidence>
<evidence type="ECO:0000313" key="5">
    <source>
        <dbReference type="Proteomes" id="UP000015101"/>
    </source>
</evidence>